<dbReference type="PANTHER" id="PTHR13887:SF14">
    <property type="entry name" value="DISULFIDE BOND FORMATION PROTEIN D"/>
    <property type="match status" value="1"/>
</dbReference>
<keyword evidence="7" id="KW-1133">Transmembrane helix</keyword>
<comment type="similarity">
    <text evidence="1">Belongs to the thioredoxin family. DsbA subfamily.</text>
</comment>
<dbReference type="CDD" id="cd02972">
    <property type="entry name" value="DsbA_family"/>
    <property type="match status" value="1"/>
</dbReference>
<evidence type="ECO:0000256" key="6">
    <source>
        <dbReference type="SAM" id="MobiDB-lite"/>
    </source>
</evidence>
<accession>A0ABS5KT40</accession>
<evidence type="ECO:0000256" key="4">
    <source>
        <dbReference type="ARBA" id="ARBA00023157"/>
    </source>
</evidence>
<dbReference type="EMBL" id="JAAFYZ010000065">
    <property type="protein sequence ID" value="MBS2549175.1"/>
    <property type="molecule type" value="Genomic_DNA"/>
</dbReference>
<dbReference type="PANTHER" id="PTHR13887">
    <property type="entry name" value="GLUTATHIONE S-TRANSFERASE KAPPA"/>
    <property type="match status" value="1"/>
</dbReference>
<reference evidence="9 10" key="1">
    <citation type="submission" date="2020-02" db="EMBL/GenBank/DDBJ databases">
        <title>Acidophilic actinobacteria isolated from forest soil.</title>
        <authorList>
            <person name="Golinska P."/>
        </authorList>
    </citation>
    <scope>NUCLEOTIDE SEQUENCE [LARGE SCALE GENOMIC DNA]</scope>
    <source>
        <strain evidence="9 10">NL8</strain>
    </source>
</reference>
<feature type="region of interest" description="Disordered" evidence="6">
    <location>
        <begin position="264"/>
        <end position="334"/>
    </location>
</feature>
<evidence type="ECO:0000256" key="1">
    <source>
        <dbReference type="ARBA" id="ARBA00005791"/>
    </source>
</evidence>
<feature type="transmembrane region" description="Helical" evidence="7">
    <location>
        <begin position="33"/>
        <end position="53"/>
    </location>
</feature>
<evidence type="ECO:0000313" key="10">
    <source>
        <dbReference type="Proteomes" id="UP000730482"/>
    </source>
</evidence>
<gene>
    <name evidence="9" type="ORF">KGQ19_20115</name>
</gene>
<evidence type="ECO:0000256" key="5">
    <source>
        <dbReference type="ARBA" id="ARBA00023284"/>
    </source>
</evidence>
<protein>
    <submittedName>
        <fullName evidence="9">Thioredoxin domain-containing protein</fullName>
    </submittedName>
</protein>
<keyword evidence="10" id="KW-1185">Reference proteome</keyword>
<dbReference type="Gene3D" id="3.40.30.10">
    <property type="entry name" value="Glutaredoxin"/>
    <property type="match status" value="1"/>
</dbReference>
<evidence type="ECO:0000313" key="9">
    <source>
        <dbReference type="EMBL" id="MBS2549175.1"/>
    </source>
</evidence>
<proteinExistence type="inferred from homology"/>
<keyword evidence="3" id="KW-0560">Oxidoreductase</keyword>
<dbReference type="InterPro" id="IPR036249">
    <property type="entry name" value="Thioredoxin-like_sf"/>
</dbReference>
<keyword evidence="4" id="KW-1015">Disulfide bond</keyword>
<dbReference type="InterPro" id="IPR012336">
    <property type="entry name" value="Thioredoxin-like_fold"/>
</dbReference>
<dbReference type="RefSeq" id="WP_212010739.1">
    <property type="nucleotide sequence ID" value="NZ_JAAFYZ010000065.1"/>
</dbReference>
<evidence type="ECO:0000256" key="7">
    <source>
        <dbReference type="SAM" id="Phobius"/>
    </source>
</evidence>
<evidence type="ECO:0000256" key="2">
    <source>
        <dbReference type="ARBA" id="ARBA00022729"/>
    </source>
</evidence>
<keyword evidence="7" id="KW-0812">Transmembrane</keyword>
<evidence type="ECO:0000256" key="3">
    <source>
        <dbReference type="ARBA" id="ARBA00023002"/>
    </source>
</evidence>
<feature type="compositionally biased region" description="Low complexity" evidence="6">
    <location>
        <begin position="269"/>
        <end position="334"/>
    </location>
</feature>
<dbReference type="Proteomes" id="UP000730482">
    <property type="component" value="Unassembled WGS sequence"/>
</dbReference>
<dbReference type="Pfam" id="PF13462">
    <property type="entry name" value="Thioredoxin_4"/>
    <property type="match status" value="1"/>
</dbReference>
<sequence length="334" mass="34428">MSQANRVGKQNARERVMAEKIARQRAERRRKQWTIGGVVVVVIAVAGGVGIAVNAAKHDSGTYLAPVGAVVDPQAKSSKDLGIHVGSADAPVKMTVFEDFRCPVCQEIEGAVEPTYKQYVEAGKLQITYHPVRLIDSNNGGKGSLNGGNAAACAQDQGEFVPMHDLLYANQPNEETDGYGDNSKILSIADQVPALKVSTAFQTCVTKGQHDTWVQDNADQFNKLQLPGTPTMFIDGQQLTFGQQNQAAVLQYFQGQLDAAFKKDGSKAGTPTTLPTAPASAPSSGASSSGAPSASGSSSGASSSSGAPSSSGSSSGTPSSTGSSSGSTPTSSKS</sequence>
<feature type="domain" description="Thioredoxin-like fold" evidence="8">
    <location>
        <begin position="82"/>
        <end position="240"/>
    </location>
</feature>
<evidence type="ECO:0000259" key="8">
    <source>
        <dbReference type="Pfam" id="PF13462"/>
    </source>
</evidence>
<keyword evidence="7" id="KW-0472">Membrane</keyword>
<keyword evidence="2" id="KW-0732">Signal</keyword>
<dbReference type="SUPFAM" id="SSF52833">
    <property type="entry name" value="Thioredoxin-like"/>
    <property type="match status" value="1"/>
</dbReference>
<name>A0ABS5KT40_9ACTN</name>
<organism evidence="9 10">
    <name type="scientific">Catenulispora pinistramenti</name>
    <dbReference type="NCBI Taxonomy" id="2705254"/>
    <lineage>
        <taxon>Bacteria</taxon>
        <taxon>Bacillati</taxon>
        <taxon>Actinomycetota</taxon>
        <taxon>Actinomycetes</taxon>
        <taxon>Catenulisporales</taxon>
        <taxon>Catenulisporaceae</taxon>
        <taxon>Catenulispora</taxon>
    </lineage>
</organism>
<keyword evidence="5" id="KW-0676">Redox-active center</keyword>
<comment type="caution">
    <text evidence="9">The sequence shown here is derived from an EMBL/GenBank/DDBJ whole genome shotgun (WGS) entry which is preliminary data.</text>
</comment>